<dbReference type="Proteomes" id="UP000001025">
    <property type="component" value="Chromosome"/>
</dbReference>
<name>Q7UK44_RHOBA</name>
<dbReference type="EnsemblBacteria" id="CAD77037">
    <property type="protein sequence ID" value="CAD77037"/>
    <property type="gene ID" value="RB10874"/>
</dbReference>
<keyword evidence="2" id="KW-1185">Reference proteome</keyword>
<protein>
    <submittedName>
        <fullName evidence="1">Uncharacterized protein</fullName>
    </submittedName>
</protein>
<dbReference type="HOGENOM" id="CLU_3029390_0_0_0"/>
<gene>
    <name evidence="1" type="ordered locus">RB10874</name>
</gene>
<dbReference type="AlphaFoldDB" id="Q7UK44"/>
<dbReference type="EMBL" id="BX294152">
    <property type="protein sequence ID" value="CAD77037.1"/>
    <property type="molecule type" value="Genomic_DNA"/>
</dbReference>
<dbReference type="STRING" id="243090.RB10874"/>
<accession>Q7UK44</accession>
<sequence>MLVGSSTSLMLGSKTISTRNIRRCENARTTRRLPPTERVRKSIQYLPQELHPRRC</sequence>
<dbReference type="KEGG" id="rba:RB10874"/>
<evidence type="ECO:0000313" key="2">
    <source>
        <dbReference type="Proteomes" id="UP000001025"/>
    </source>
</evidence>
<evidence type="ECO:0000313" key="1">
    <source>
        <dbReference type="EMBL" id="CAD77037.1"/>
    </source>
</evidence>
<dbReference type="InParanoid" id="Q7UK44"/>
<reference evidence="1 2" key="1">
    <citation type="journal article" date="2003" name="Proc. Natl. Acad. Sci. U.S.A.">
        <title>Complete genome sequence of the marine planctomycete Pirellula sp. strain 1.</title>
        <authorList>
            <person name="Gloeckner F.O."/>
            <person name="Kube M."/>
            <person name="Bauer M."/>
            <person name="Teeling H."/>
            <person name="Lombardot T."/>
            <person name="Ludwig W."/>
            <person name="Gade D."/>
            <person name="Beck A."/>
            <person name="Borzym K."/>
            <person name="Heitmann K."/>
            <person name="Rabus R."/>
            <person name="Schlesner H."/>
            <person name="Amann R."/>
            <person name="Reinhardt R."/>
        </authorList>
    </citation>
    <scope>NUCLEOTIDE SEQUENCE [LARGE SCALE GENOMIC DNA]</scope>
    <source>
        <strain evidence="2">DSM 10527 / NCIMB 13988 / SH1</strain>
    </source>
</reference>
<proteinExistence type="predicted"/>
<organism evidence="1 2">
    <name type="scientific">Rhodopirellula baltica (strain DSM 10527 / NCIMB 13988 / SH1)</name>
    <dbReference type="NCBI Taxonomy" id="243090"/>
    <lineage>
        <taxon>Bacteria</taxon>
        <taxon>Pseudomonadati</taxon>
        <taxon>Planctomycetota</taxon>
        <taxon>Planctomycetia</taxon>
        <taxon>Pirellulales</taxon>
        <taxon>Pirellulaceae</taxon>
        <taxon>Rhodopirellula</taxon>
    </lineage>
</organism>